<evidence type="ECO:0000313" key="2">
    <source>
        <dbReference type="EMBL" id="OLP53696.1"/>
    </source>
</evidence>
<feature type="transmembrane region" description="Helical" evidence="1">
    <location>
        <begin position="21"/>
        <end position="40"/>
    </location>
</feature>
<proteinExistence type="predicted"/>
<gene>
    <name evidence="2" type="ORF">BJF92_06000</name>
</gene>
<dbReference type="EMBL" id="MKIO01000039">
    <property type="protein sequence ID" value="OLP53696.1"/>
    <property type="molecule type" value="Genomic_DNA"/>
</dbReference>
<keyword evidence="1" id="KW-0812">Transmembrane</keyword>
<name>A0A1Q9AFP7_9HYPH</name>
<dbReference type="InterPro" id="IPR018666">
    <property type="entry name" value="DUF2125"/>
</dbReference>
<dbReference type="AlphaFoldDB" id="A0A1Q9AFP7"/>
<evidence type="ECO:0008006" key="4">
    <source>
        <dbReference type="Google" id="ProtNLM"/>
    </source>
</evidence>
<keyword evidence="1" id="KW-0472">Membrane</keyword>
<evidence type="ECO:0000313" key="3">
    <source>
        <dbReference type="Proteomes" id="UP000186143"/>
    </source>
</evidence>
<dbReference type="STRING" id="1672749.BJF92_06000"/>
<sequence>MTETSPTPAPGPRRRGPRLRGVIATLILIALVYSGLWYLAAHQMETRLATLLSSDRLGVGCRDMTVGGYPLRLTVACSMVTVDNRERGTSASLGAIDARAPVYNPGRIDATLSGPAEFRMAPDLVASSRWTAADLSLRTGLSGISNATLSATGLQGSITASAGITPSLHFTLAEGASRVTRDGTVLTSAMQLKGLALLTPEDTAILPPFDATLNASLTAQEPIQLGRGSRLPLRGSQGQLDGLTVDFGNGLTGKASGPFNIDEEGLLSGEFDLSIDNVDGWRDAVIAAFPQTRSMARNVAGMLRALSGNRDQAHVKLNVRKGTAFLAFIPVGVLPRF</sequence>
<organism evidence="2 3">
    <name type="scientific">Xaviernesmea rhizosphaerae</name>
    <dbReference type="NCBI Taxonomy" id="1672749"/>
    <lineage>
        <taxon>Bacteria</taxon>
        <taxon>Pseudomonadati</taxon>
        <taxon>Pseudomonadota</taxon>
        <taxon>Alphaproteobacteria</taxon>
        <taxon>Hyphomicrobiales</taxon>
        <taxon>Rhizobiaceae</taxon>
        <taxon>Rhizobium/Agrobacterium group</taxon>
        <taxon>Xaviernesmea</taxon>
    </lineage>
</organism>
<dbReference type="Proteomes" id="UP000186143">
    <property type="component" value="Unassembled WGS sequence"/>
</dbReference>
<protein>
    <recommendedName>
        <fullName evidence="4">DUF2125 domain-containing protein</fullName>
    </recommendedName>
</protein>
<keyword evidence="1" id="KW-1133">Transmembrane helix</keyword>
<accession>A0A1Q9AFP7</accession>
<comment type="caution">
    <text evidence="2">The sequence shown here is derived from an EMBL/GenBank/DDBJ whole genome shotgun (WGS) entry which is preliminary data.</text>
</comment>
<evidence type="ECO:0000256" key="1">
    <source>
        <dbReference type="SAM" id="Phobius"/>
    </source>
</evidence>
<dbReference type="Pfam" id="PF09898">
    <property type="entry name" value="DUF2125"/>
    <property type="match status" value="1"/>
</dbReference>
<reference evidence="2 3" key="1">
    <citation type="submission" date="2016-09" db="EMBL/GenBank/DDBJ databases">
        <title>Rhizobium sp. nov., a novel species isolated from the rice rhizosphere.</title>
        <authorList>
            <person name="Zhao J."/>
            <person name="Zhang X."/>
        </authorList>
    </citation>
    <scope>NUCLEOTIDE SEQUENCE [LARGE SCALE GENOMIC DNA]</scope>
    <source>
        <strain evidence="2 3">MH17</strain>
    </source>
</reference>